<dbReference type="GO" id="GO:0008270">
    <property type="term" value="F:zinc ion binding"/>
    <property type="evidence" value="ECO:0007669"/>
    <property type="project" value="UniProtKB-KW"/>
</dbReference>
<dbReference type="InterPro" id="IPR019787">
    <property type="entry name" value="Znf_PHD-finger"/>
</dbReference>
<protein>
    <recommendedName>
        <fullName evidence="5">Zinc finger PHD-type domain-containing protein</fullName>
    </recommendedName>
</protein>
<dbReference type="InterPro" id="IPR000313">
    <property type="entry name" value="PWWP_dom"/>
</dbReference>
<dbReference type="PaxDb" id="2850-Phatr42820"/>
<feature type="compositionally biased region" description="Basic residues" evidence="4">
    <location>
        <begin position="35"/>
        <end position="45"/>
    </location>
</feature>
<dbReference type="PANTHER" id="PTHR47162:SF10">
    <property type="entry name" value="METHYL-CPG-BINDING DOMAIN-CONTAINING PROTEIN 9 ISOFORM X1"/>
    <property type="match status" value="1"/>
</dbReference>
<feature type="region of interest" description="Disordered" evidence="4">
    <location>
        <begin position="35"/>
        <end position="63"/>
    </location>
</feature>
<dbReference type="RefSeq" id="XP_002177244.1">
    <property type="nucleotide sequence ID" value="XM_002177208.1"/>
</dbReference>
<gene>
    <name evidence="6" type="ORF">PHATRDRAFT_42820</name>
</gene>
<evidence type="ECO:0000313" key="7">
    <source>
        <dbReference type="Proteomes" id="UP000000759"/>
    </source>
</evidence>
<dbReference type="EMBL" id="CM000605">
    <property type="protein sequence ID" value="EEC51707.1"/>
    <property type="molecule type" value="Genomic_DNA"/>
</dbReference>
<keyword evidence="2" id="KW-0863">Zinc-finger</keyword>
<dbReference type="CDD" id="cd05162">
    <property type="entry name" value="PWWP"/>
    <property type="match status" value="1"/>
</dbReference>
<evidence type="ECO:0000259" key="5">
    <source>
        <dbReference type="SMART" id="SM00249"/>
    </source>
</evidence>
<dbReference type="Pfam" id="PF00855">
    <property type="entry name" value="PWWP"/>
    <property type="match status" value="1"/>
</dbReference>
<dbReference type="InterPro" id="IPR011011">
    <property type="entry name" value="Znf_FYVE_PHD"/>
</dbReference>
<name>B7FPN8_PHATC</name>
<dbReference type="Pfam" id="PF00628">
    <property type="entry name" value="PHD"/>
    <property type="match status" value="1"/>
</dbReference>
<reference evidence="7" key="2">
    <citation type="submission" date="2008-08" db="EMBL/GenBank/DDBJ databases">
        <authorList>
            <consortium name="Diatom Consortium"/>
            <person name="Grigoriev I."/>
            <person name="Grimwood J."/>
            <person name="Kuo A."/>
            <person name="Otillar R.P."/>
            <person name="Salamov A."/>
            <person name="Detter J.C."/>
            <person name="Lindquist E."/>
            <person name="Shapiro H."/>
            <person name="Lucas S."/>
            <person name="Glavina del Rio T."/>
            <person name="Pitluck S."/>
            <person name="Rokhsar D."/>
            <person name="Bowler C."/>
        </authorList>
    </citation>
    <scope>GENOME REANNOTATION</scope>
    <source>
        <strain evidence="7">CCAP 1055/1</strain>
    </source>
</reference>
<dbReference type="KEGG" id="pti:PHATRDRAFT_42820"/>
<evidence type="ECO:0000256" key="4">
    <source>
        <dbReference type="SAM" id="MobiDB-lite"/>
    </source>
</evidence>
<feature type="compositionally biased region" description="Basic and acidic residues" evidence="4">
    <location>
        <begin position="54"/>
        <end position="63"/>
    </location>
</feature>
<dbReference type="InterPro" id="IPR001965">
    <property type="entry name" value="Znf_PHD"/>
</dbReference>
<dbReference type="STRING" id="556484.B7FPN8"/>
<dbReference type="AlphaFoldDB" id="B7FPN8"/>
<accession>B7FPN8</accession>
<evidence type="ECO:0000256" key="1">
    <source>
        <dbReference type="ARBA" id="ARBA00022723"/>
    </source>
</evidence>
<dbReference type="HOGENOM" id="CLU_648080_0_0_1"/>
<evidence type="ECO:0000256" key="2">
    <source>
        <dbReference type="ARBA" id="ARBA00022771"/>
    </source>
</evidence>
<dbReference type="InParanoid" id="B7FPN8"/>
<dbReference type="SUPFAM" id="SSF57903">
    <property type="entry name" value="FYVE/PHD zinc finger"/>
    <property type="match status" value="1"/>
</dbReference>
<dbReference type="PANTHER" id="PTHR47162">
    <property type="entry name" value="OS02G0192300 PROTEIN"/>
    <property type="match status" value="1"/>
</dbReference>
<dbReference type="SMART" id="SM00249">
    <property type="entry name" value="PHD"/>
    <property type="match status" value="1"/>
</dbReference>
<dbReference type="Gene3D" id="2.30.30.140">
    <property type="match status" value="1"/>
</dbReference>
<dbReference type="eggNOG" id="ENOG502SEE5">
    <property type="taxonomic scope" value="Eukaryota"/>
</dbReference>
<dbReference type="OrthoDB" id="432829at2759"/>
<evidence type="ECO:0000313" key="6">
    <source>
        <dbReference type="EMBL" id="EEC51707.1"/>
    </source>
</evidence>
<dbReference type="Proteomes" id="UP000000759">
    <property type="component" value="Chromosome 1"/>
</dbReference>
<keyword evidence="7" id="KW-1185">Reference proteome</keyword>
<organism evidence="6 7">
    <name type="scientific">Phaeodactylum tricornutum (strain CCAP 1055/1)</name>
    <dbReference type="NCBI Taxonomy" id="556484"/>
    <lineage>
        <taxon>Eukaryota</taxon>
        <taxon>Sar</taxon>
        <taxon>Stramenopiles</taxon>
        <taxon>Ochrophyta</taxon>
        <taxon>Bacillariophyta</taxon>
        <taxon>Bacillariophyceae</taxon>
        <taxon>Bacillariophycidae</taxon>
        <taxon>Naviculales</taxon>
        <taxon>Phaeodactylaceae</taxon>
        <taxon>Phaeodactylum</taxon>
    </lineage>
</organism>
<sequence>MEHDTGGSFLSPAERTMLLKEIEVFEKLEASLKSTKRGNLRKPRSVHAGSNKPRTRDSGFREAPRSTGCLVCGIDRDHTNILLCEGCNGEYHTYCLLPPLKSIPQDDWFCDDGDGLEQLVSSLPPNFTTRFAEICWAQGGNGYGWWPCCIYDPRLTVGDARVLARKNLGKKHLVYFFQCEEAPFAVLPTTKIQGWTEGLVDSFYMGKAAKAAGKCRYIQFRKAFQAAIIEESKPLTQRLEWNQLGFPPQASLAARPASPQKTPVNAKKRPTDCLIEGSRTKRAKSSVSLDLARNDIMEKREPARYVETSESGTEMFCKVKRKLLGAVDKVEIGFVLLPCRFTSTFADVRRAISIDLDEELPSNWDWRFYVPPLGPLSIKQESRFGAMLSFLRKAAPHSDIGEGSLQKPAQVVLVDAPQN</sequence>
<dbReference type="SUPFAM" id="SSF63748">
    <property type="entry name" value="Tudor/PWWP/MBT"/>
    <property type="match status" value="1"/>
</dbReference>
<reference evidence="6 7" key="1">
    <citation type="journal article" date="2008" name="Nature">
        <title>The Phaeodactylum genome reveals the evolutionary history of diatom genomes.</title>
        <authorList>
            <person name="Bowler C."/>
            <person name="Allen A.E."/>
            <person name="Badger J.H."/>
            <person name="Grimwood J."/>
            <person name="Jabbari K."/>
            <person name="Kuo A."/>
            <person name="Maheswari U."/>
            <person name="Martens C."/>
            <person name="Maumus F."/>
            <person name="Otillar R.P."/>
            <person name="Rayko E."/>
            <person name="Salamov A."/>
            <person name="Vandepoele K."/>
            <person name="Beszteri B."/>
            <person name="Gruber A."/>
            <person name="Heijde M."/>
            <person name="Katinka M."/>
            <person name="Mock T."/>
            <person name="Valentin K."/>
            <person name="Verret F."/>
            <person name="Berges J.A."/>
            <person name="Brownlee C."/>
            <person name="Cadoret J.P."/>
            <person name="Chiovitti A."/>
            <person name="Choi C.J."/>
            <person name="Coesel S."/>
            <person name="De Martino A."/>
            <person name="Detter J.C."/>
            <person name="Durkin C."/>
            <person name="Falciatore A."/>
            <person name="Fournet J."/>
            <person name="Haruta M."/>
            <person name="Huysman M.J."/>
            <person name="Jenkins B.D."/>
            <person name="Jiroutova K."/>
            <person name="Jorgensen R.E."/>
            <person name="Joubert Y."/>
            <person name="Kaplan A."/>
            <person name="Kroger N."/>
            <person name="Kroth P.G."/>
            <person name="La Roche J."/>
            <person name="Lindquist E."/>
            <person name="Lommer M."/>
            <person name="Martin-Jezequel V."/>
            <person name="Lopez P.J."/>
            <person name="Lucas S."/>
            <person name="Mangogna M."/>
            <person name="McGinnis K."/>
            <person name="Medlin L.K."/>
            <person name="Montsant A."/>
            <person name="Oudot-Le Secq M.P."/>
            <person name="Napoli C."/>
            <person name="Obornik M."/>
            <person name="Parker M.S."/>
            <person name="Petit J.L."/>
            <person name="Porcel B.M."/>
            <person name="Poulsen N."/>
            <person name="Robison M."/>
            <person name="Rychlewski L."/>
            <person name="Rynearson T.A."/>
            <person name="Schmutz J."/>
            <person name="Shapiro H."/>
            <person name="Siaut M."/>
            <person name="Stanley M."/>
            <person name="Sussman M.R."/>
            <person name="Taylor A.R."/>
            <person name="Vardi A."/>
            <person name="von Dassow P."/>
            <person name="Vyverman W."/>
            <person name="Willis A."/>
            <person name="Wyrwicz L.S."/>
            <person name="Rokhsar D.S."/>
            <person name="Weissenbach J."/>
            <person name="Armbrust E.V."/>
            <person name="Green B.R."/>
            <person name="Van de Peer Y."/>
            <person name="Grigoriev I.V."/>
        </authorList>
    </citation>
    <scope>NUCLEOTIDE SEQUENCE [LARGE SCALE GENOMIC DNA]</scope>
    <source>
        <strain evidence="6 7">CCAP 1055/1</strain>
    </source>
</reference>
<dbReference type="GeneID" id="7196481"/>
<proteinExistence type="predicted"/>
<keyword evidence="3" id="KW-0862">Zinc</keyword>
<keyword evidence="1" id="KW-0479">Metal-binding</keyword>
<evidence type="ECO:0000256" key="3">
    <source>
        <dbReference type="ARBA" id="ARBA00022833"/>
    </source>
</evidence>
<dbReference type="Gene3D" id="2.30.30.1150">
    <property type="match status" value="1"/>
</dbReference>
<feature type="domain" description="Zinc finger PHD-type" evidence="5">
    <location>
        <begin position="68"/>
        <end position="114"/>
    </location>
</feature>